<dbReference type="PANTHER" id="PTHR18901:SF38">
    <property type="entry name" value="PSEUDOURIDINE-5'-PHOSPHATASE"/>
    <property type="match status" value="1"/>
</dbReference>
<name>A0A0C2Y672_HEBCY</name>
<evidence type="ECO:0000313" key="1">
    <source>
        <dbReference type="EMBL" id="KIM45358.1"/>
    </source>
</evidence>
<dbReference type="FunFam" id="1.10.150.240:FF:000001">
    <property type="entry name" value="Haloacid dehalogenase-like hydrolase domain"/>
    <property type="match status" value="1"/>
</dbReference>
<dbReference type="PANTHER" id="PTHR18901">
    <property type="entry name" value="2-DEOXYGLUCOSE-6-PHOSPHATE PHOSPHATASE 2"/>
    <property type="match status" value="1"/>
</dbReference>
<dbReference type="Gene3D" id="1.10.150.240">
    <property type="entry name" value="Putative phosphatase, domain 2"/>
    <property type="match status" value="1"/>
</dbReference>
<dbReference type="EMBL" id="KN831772">
    <property type="protein sequence ID" value="KIM45358.1"/>
    <property type="molecule type" value="Genomic_DNA"/>
</dbReference>
<dbReference type="Gene3D" id="3.40.50.1000">
    <property type="entry name" value="HAD superfamily/HAD-like"/>
    <property type="match status" value="1"/>
</dbReference>
<dbReference type="SFLD" id="SFLDS00003">
    <property type="entry name" value="Haloacid_Dehalogenase"/>
    <property type="match status" value="1"/>
</dbReference>
<dbReference type="InterPro" id="IPR023198">
    <property type="entry name" value="PGP-like_dom2"/>
</dbReference>
<dbReference type="OrthoDB" id="40579at2759"/>
<dbReference type="AlphaFoldDB" id="A0A0C2Y672"/>
<dbReference type="STRING" id="686832.A0A0C2Y672"/>
<dbReference type="Pfam" id="PF13419">
    <property type="entry name" value="HAD_2"/>
    <property type="match status" value="1"/>
</dbReference>
<dbReference type="SUPFAM" id="SSF56784">
    <property type="entry name" value="HAD-like"/>
    <property type="match status" value="1"/>
</dbReference>
<protein>
    <submittedName>
        <fullName evidence="1">Uncharacterized protein</fullName>
    </submittedName>
</protein>
<accession>A0A0C2Y672</accession>
<gene>
    <name evidence="1" type="ORF">M413DRAFT_8593</name>
</gene>
<sequence>MSSLSSSLKKVEYVLFDMDGLMIDSERIYTIATNEVLGKYGKEMTWEMKAGCMGKPEREATVHTLSFFPDISLTVDDFLRERNRVQDTLWPTVPLLPGIRKLVHHLKAHNIPMAVATSSRRRNFEKKTAHLQDVFGCFEGKVVCGDDQQYKMKGKPSPDIFLVTATTFLGRNVGSPDAVPDPENRKEREKGLVFEDAVSGMQAGKRAGMSVVWVPDPNLLKLGHHVDEVPDKFSLLWKILYLSNGACLLTRRNPWIYFHHYPISRTERDTQTE</sequence>
<dbReference type="InterPro" id="IPR036412">
    <property type="entry name" value="HAD-like_sf"/>
</dbReference>
<dbReference type="InterPro" id="IPR041492">
    <property type="entry name" value="HAD_2"/>
</dbReference>
<reference evidence="2" key="2">
    <citation type="submission" date="2015-01" db="EMBL/GenBank/DDBJ databases">
        <title>Evolutionary Origins and Diversification of the Mycorrhizal Mutualists.</title>
        <authorList>
            <consortium name="DOE Joint Genome Institute"/>
            <consortium name="Mycorrhizal Genomics Consortium"/>
            <person name="Kohler A."/>
            <person name="Kuo A."/>
            <person name="Nagy L.G."/>
            <person name="Floudas D."/>
            <person name="Copeland A."/>
            <person name="Barry K.W."/>
            <person name="Cichocki N."/>
            <person name="Veneault-Fourrey C."/>
            <person name="LaButti K."/>
            <person name="Lindquist E.A."/>
            <person name="Lipzen A."/>
            <person name="Lundell T."/>
            <person name="Morin E."/>
            <person name="Murat C."/>
            <person name="Riley R."/>
            <person name="Ohm R."/>
            <person name="Sun H."/>
            <person name="Tunlid A."/>
            <person name="Henrissat B."/>
            <person name="Grigoriev I.V."/>
            <person name="Hibbett D.S."/>
            <person name="Martin F."/>
        </authorList>
    </citation>
    <scope>NUCLEOTIDE SEQUENCE [LARGE SCALE GENOMIC DNA]</scope>
    <source>
        <strain evidence="2">h7</strain>
    </source>
</reference>
<dbReference type="SFLD" id="SFLDG01129">
    <property type="entry name" value="C1.5:_HAD__Beta-PGM__Phosphata"/>
    <property type="match status" value="1"/>
</dbReference>
<evidence type="ECO:0000313" key="2">
    <source>
        <dbReference type="Proteomes" id="UP000053424"/>
    </source>
</evidence>
<dbReference type="InterPro" id="IPR023214">
    <property type="entry name" value="HAD_sf"/>
</dbReference>
<keyword evidence="2" id="KW-1185">Reference proteome</keyword>
<reference evidence="1 2" key="1">
    <citation type="submission" date="2014-04" db="EMBL/GenBank/DDBJ databases">
        <authorList>
            <consortium name="DOE Joint Genome Institute"/>
            <person name="Kuo A."/>
            <person name="Gay G."/>
            <person name="Dore J."/>
            <person name="Kohler A."/>
            <person name="Nagy L.G."/>
            <person name="Floudas D."/>
            <person name="Copeland A."/>
            <person name="Barry K.W."/>
            <person name="Cichocki N."/>
            <person name="Veneault-Fourrey C."/>
            <person name="LaButti K."/>
            <person name="Lindquist E.A."/>
            <person name="Lipzen A."/>
            <person name="Lundell T."/>
            <person name="Morin E."/>
            <person name="Murat C."/>
            <person name="Sun H."/>
            <person name="Tunlid A."/>
            <person name="Henrissat B."/>
            <person name="Grigoriev I.V."/>
            <person name="Hibbett D.S."/>
            <person name="Martin F."/>
            <person name="Nordberg H.P."/>
            <person name="Cantor M.N."/>
            <person name="Hua S.X."/>
        </authorList>
    </citation>
    <scope>NUCLEOTIDE SEQUENCE [LARGE SCALE GENOMIC DNA]</scope>
    <source>
        <strain evidence="2">h7</strain>
    </source>
</reference>
<proteinExistence type="predicted"/>
<organism evidence="1 2">
    <name type="scientific">Hebeloma cylindrosporum</name>
    <dbReference type="NCBI Taxonomy" id="76867"/>
    <lineage>
        <taxon>Eukaryota</taxon>
        <taxon>Fungi</taxon>
        <taxon>Dikarya</taxon>
        <taxon>Basidiomycota</taxon>
        <taxon>Agaricomycotina</taxon>
        <taxon>Agaricomycetes</taxon>
        <taxon>Agaricomycetidae</taxon>
        <taxon>Agaricales</taxon>
        <taxon>Agaricineae</taxon>
        <taxon>Hymenogastraceae</taxon>
        <taxon>Hebeloma</taxon>
    </lineage>
</organism>
<dbReference type="HOGENOM" id="CLU_045011_13_0_1"/>
<dbReference type="Proteomes" id="UP000053424">
    <property type="component" value="Unassembled WGS sequence"/>
</dbReference>
<dbReference type="GO" id="GO:0016791">
    <property type="term" value="F:phosphatase activity"/>
    <property type="evidence" value="ECO:0007669"/>
    <property type="project" value="TreeGrafter"/>
</dbReference>